<dbReference type="SUPFAM" id="SSF53474">
    <property type="entry name" value="alpha/beta-Hydrolases"/>
    <property type="match status" value="1"/>
</dbReference>
<dbReference type="InterPro" id="IPR000073">
    <property type="entry name" value="AB_hydrolase_1"/>
</dbReference>
<keyword evidence="2" id="KW-0378">Hydrolase</keyword>
<dbReference type="InterPro" id="IPR050266">
    <property type="entry name" value="AB_hydrolase_sf"/>
</dbReference>
<dbReference type="KEGG" id="emt:CPZ25_013330"/>
<evidence type="ECO:0000313" key="3">
    <source>
        <dbReference type="Proteomes" id="UP000218387"/>
    </source>
</evidence>
<evidence type="ECO:0000313" key="2">
    <source>
        <dbReference type="EMBL" id="QCT72267.1"/>
    </source>
</evidence>
<organism evidence="2 3">
    <name type="scientific">Eubacterium maltosivorans</name>
    <dbReference type="NCBI Taxonomy" id="2041044"/>
    <lineage>
        <taxon>Bacteria</taxon>
        <taxon>Bacillati</taxon>
        <taxon>Bacillota</taxon>
        <taxon>Clostridia</taxon>
        <taxon>Eubacteriales</taxon>
        <taxon>Eubacteriaceae</taxon>
        <taxon>Eubacterium</taxon>
    </lineage>
</organism>
<reference evidence="2 3" key="1">
    <citation type="submission" date="2018-05" db="EMBL/GenBank/DDBJ databases">
        <title>Genome comparison of Eubacterium sp.</title>
        <authorList>
            <person name="Feng Y."/>
            <person name="Sanchez-Andrea I."/>
            <person name="Stams A.J.M."/>
            <person name="De Vos W.M."/>
        </authorList>
    </citation>
    <scope>NUCLEOTIDE SEQUENCE [LARGE SCALE GENOMIC DNA]</scope>
    <source>
        <strain evidence="2 3">YI</strain>
    </source>
</reference>
<dbReference type="PANTHER" id="PTHR43798">
    <property type="entry name" value="MONOACYLGLYCEROL LIPASE"/>
    <property type="match status" value="1"/>
</dbReference>
<feature type="domain" description="AB hydrolase-1" evidence="1">
    <location>
        <begin position="20"/>
        <end position="155"/>
    </location>
</feature>
<proteinExistence type="predicted"/>
<dbReference type="GO" id="GO:0016787">
    <property type="term" value="F:hydrolase activity"/>
    <property type="evidence" value="ECO:0007669"/>
    <property type="project" value="UniProtKB-KW"/>
</dbReference>
<sequence length="250" mass="28570">MSYFNYQSKKIFYKEAGWGKPLVMLHGDTASSVMFKMLLPLYQKHFRVILIDFLGNGQSDRVKKFPPDLWISQAQQVIALIEHLKIEKANLIGTSGGAWVAVNTALERPDLIDKIIADSFDGRTLNEDFAVNLLKEREYAKHDPFAKQFYEWCQGKDWETVVDLNTQALTECAEKKLPLFSKPLKSLRVPVLFTGSLEDTMCRKNMLEEYAEMKRIVKNGTIYFFNTGGHPAIATNAEEFSEIALKFLNS</sequence>
<dbReference type="Gene3D" id="3.40.50.1820">
    <property type="entry name" value="alpha/beta hydrolase"/>
    <property type="match status" value="1"/>
</dbReference>
<dbReference type="AlphaFoldDB" id="A0A4P9C9K7"/>
<keyword evidence="3" id="KW-1185">Reference proteome</keyword>
<dbReference type="RefSeq" id="WP_074616381.1">
    <property type="nucleotide sequence ID" value="NZ_CP029487.1"/>
</dbReference>
<dbReference type="PANTHER" id="PTHR43798:SF33">
    <property type="entry name" value="HYDROLASE, PUTATIVE (AFU_ORTHOLOGUE AFUA_2G14860)-RELATED"/>
    <property type="match status" value="1"/>
</dbReference>
<dbReference type="GO" id="GO:0016020">
    <property type="term" value="C:membrane"/>
    <property type="evidence" value="ECO:0007669"/>
    <property type="project" value="TreeGrafter"/>
</dbReference>
<dbReference type="Proteomes" id="UP000218387">
    <property type="component" value="Chromosome"/>
</dbReference>
<name>A0A4P9C9K7_EUBML</name>
<dbReference type="Pfam" id="PF00561">
    <property type="entry name" value="Abhydrolase_1"/>
    <property type="match status" value="1"/>
</dbReference>
<accession>A0A4P9C9K7</accession>
<protein>
    <submittedName>
        <fullName evidence="2">Alpha/beta hydrolase</fullName>
    </submittedName>
</protein>
<dbReference type="PRINTS" id="PR00111">
    <property type="entry name" value="ABHYDROLASE"/>
</dbReference>
<evidence type="ECO:0000259" key="1">
    <source>
        <dbReference type="Pfam" id="PF00561"/>
    </source>
</evidence>
<dbReference type="EMBL" id="CP029487">
    <property type="protein sequence ID" value="QCT72267.1"/>
    <property type="molecule type" value="Genomic_DNA"/>
</dbReference>
<gene>
    <name evidence="2" type="ORF">CPZ25_013330</name>
</gene>
<dbReference type="InterPro" id="IPR029058">
    <property type="entry name" value="AB_hydrolase_fold"/>
</dbReference>